<keyword evidence="2" id="KW-0808">Transferase</keyword>
<dbReference type="EMBL" id="PFBX01000024">
    <property type="protein sequence ID" value="PIT87506.1"/>
    <property type="molecule type" value="Genomic_DNA"/>
</dbReference>
<evidence type="ECO:0000313" key="2">
    <source>
        <dbReference type="EMBL" id="PIT87506.1"/>
    </source>
</evidence>
<comment type="caution">
    <text evidence="2">The sequence shown here is derived from an EMBL/GenBank/DDBJ whole genome shotgun (WGS) entry which is preliminary data.</text>
</comment>
<accession>A0A2M6W3Y3</accession>
<proteinExistence type="predicted"/>
<dbReference type="SUPFAM" id="SSF53448">
    <property type="entry name" value="Nucleotide-diphospho-sugar transferases"/>
    <property type="match status" value="1"/>
</dbReference>
<name>A0A2M6W3Y3_9BACT</name>
<dbReference type="Proteomes" id="UP000231183">
    <property type="component" value="Unassembled WGS sequence"/>
</dbReference>
<dbReference type="PANTHER" id="PTHR48090:SF7">
    <property type="entry name" value="RFBJ PROTEIN"/>
    <property type="match status" value="1"/>
</dbReference>
<dbReference type="Gene3D" id="3.90.550.10">
    <property type="entry name" value="Spore Coat Polysaccharide Biosynthesis Protein SpsA, Chain A"/>
    <property type="match status" value="1"/>
</dbReference>
<feature type="non-terminal residue" evidence="2">
    <location>
        <position position="46"/>
    </location>
</feature>
<protein>
    <submittedName>
        <fullName evidence="2">Glycosyltransferase family 2 protein</fullName>
    </submittedName>
</protein>
<gene>
    <name evidence="2" type="ORF">COU31_02400</name>
</gene>
<dbReference type="InterPro" id="IPR029044">
    <property type="entry name" value="Nucleotide-diphossugar_trans"/>
</dbReference>
<organism evidence="2 3">
    <name type="scientific">Candidatus Magasanikbacteria bacterium CG10_big_fil_rev_8_21_14_0_10_40_10</name>
    <dbReference type="NCBI Taxonomy" id="1974648"/>
    <lineage>
        <taxon>Bacteria</taxon>
        <taxon>Candidatus Magasanikiibacteriota</taxon>
    </lineage>
</organism>
<dbReference type="Pfam" id="PF00535">
    <property type="entry name" value="Glycos_transf_2"/>
    <property type="match status" value="1"/>
</dbReference>
<dbReference type="InterPro" id="IPR050256">
    <property type="entry name" value="Glycosyltransferase_2"/>
</dbReference>
<dbReference type="GO" id="GO:0016740">
    <property type="term" value="F:transferase activity"/>
    <property type="evidence" value="ECO:0007669"/>
    <property type="project" value="UniProtKB-KW"/>
</dbReference>
<reference evidence="3" key="1">
    <citation type="submission" date="2017-09" db="EMBL/GenBank/DDBJ databases">
        <title>Depth-based differentiation of microbial function through sediment-hosted aquifers and enrichment of novel symbionts in the deep terrestrial subsurface.</title>
        <authorList>
            <person name="Probst A.J."/>
            <person name="Ladd B."/>
            <person name="Jarett J.K."/>
            <person name="Geller-Mcgrath D.E."/>
            <person name="Sieber C.M.K."/>
            <person name="Emerson J.B."/>
            <person name="Anantharaman K."/>
            <person name="Thomas B.C."/>
            <person name="Malmstrom R."/>
            <person name="Stieglmeier M."/>
            <person name="Klingl A."/>
            <person name="Woyke T."/>
            <person name="Ryan C.M."/>
            <person name="Banfield J.F."/>
        </authorList>
    </citation>
    <scope>NUCLEOTIDE SEQUENCE [LARGE SCALE GENOMIC DNA]</scope>
</reference>
<evidence type="ECO:0000313" key="3">
    <source>
        <dbReference type="Proteomes" id="UP000231183"/>
    </source>
</evidence>
<dbReference type="PANTHER" id="PTHR48090">
    <property type="entry name" value="UNDECAPRENYL-PHOSPHATE 4-DEOXY-4-FORMAMIDO-L-ARABINOSE TRANSFERASE-RELATED"/>
    <property type="match status" value="1"/>
</dbReference>
<dbReference type="AlphaFoldDB" id="A0A2M6W3Y3"/>
<dbReference type="InterPro" id="IPR001173">
    <property type="entry name" value="Glyco_trans_2-like"/>
</dbReference>
<sequence>MVIIVVPAYNEAKNIGRVLSGLLKHGWREIIVVDDGSADDTAIIAE</sequence>
<feature type="domain" description="Glycosyltransferase 2-like" evidence="1">
    <location>
        <begin position="4"/>
        <end position="46"/>
    </location>
</feature>
<evidence type="ECO:0000259" key="1">
    <source>
        <dbReference type="Pfam" id="PF00535"/>
    </source>
</evidence>